<keyword evidence="2" id="KW-0479">Metal-binding</keyword>
<comment type="cofactor">
    <cofactor evidence="6">
        <name>Zn(2+)</name>
        <dbReference type="ChEBI" id="CHEBI:29105"/>
    </cofactor>
    <text evidence="6">Binds 1 zinc ion per subunit.</text>
</comment>
<dbReference type="Gene3D" id="3.30.2010.10">
    <property type="entry name" value="Metalloproteases ('zincins'), catalytic domain"/>
    <property type="match status" value="1"/>
</dbReference>
<comment type="similarity">
    <text evidence="6">Belongs to the peptidase M48 family.</text>
</comment>
<feature type="transmembrane region" description="Helical" evidence="7">
    <location>
        <begin position="38"/>
        <end position="59"/>
    </location>
</feature>
<dbReference type="InterPro" id="IPR001915">
    <property type="entry name" value="Peptidase_M48"/>
</dbReference>
<keyword evidence="4 6" id="KW-0862">Zinc</keyword>
<evidence type="ECO:0000256" key="3">
    <source>
        <dbReference type="ARBA" id="ARBA00022801"/>
    </source>
</evidence>
<name>A0ABS9T9N8_9PSEU</name>
<dbReference type="Pfam" id="PF01435">
    <property type="entry name" value="Peptidase_M48"/>
    <property type="match status" value="1"/>
</dbReference>
<evidence type="ECO:0000256" key="1">
    <source>
        <dbReference type="ARBA" id="ARBA00022670"/>
    </source>
</evidence>
<evidence type="ECO:0000256" key="2">
    <source>
        <dbReference type="ARBA" id="ARBA00022723"/>
    </source>
</evidence>
<dbReference type="PANTHER" id="PTHR34978">
    <property type="entry name" value="POSSIBLE SENSOR-TRANSDUCER PROTEIN BLAR"/>
    <property type="match status" value="1"/>
</dbReference>
<accession>A0ABS9T9N8</accession>
<keyword evidence="7" id="KW-1133">Transmembrane helix</keyword>
<feature type="transmembrane region" description="Helical" evidence="7">
    <location>
        <begin position="90"/>
        <end position="117"/>
    </location>
</feature>
<keyword evidence="10" id="KW-1185">Reference proteome</keyword>
<keyword evidence="1 6" id="KW-0645">Protease</keyword>
<keyword evidence="5 6" id="KW-0482">Metalloprotease</keyword>
<feature type="transmembrane region" description="Helical" evidence="7">
    <location>
        <begin position="291"/>
        <end position="312"/>
    </location>
</feature>
<feature type="domain" description="Peptidase M48" evidence="8">
    <location>
        <begin position="146"/>
        <end position="202"/>
    </location>
</feature>
<dbReference type="CDD" id="cd07326">
    <property type="entry name" value="M56_BlaR1_MecR1_like"/>
    <property type="match status" value="1"/>
</dbReference>
<keyword evidence="7" id="KW-0472">Membrane</keyword>
<gene>
    <name evidence="9" type="ORF">MMF94_06070</name>
</gene>
<evidence type="ECO:0000313" key="9">
    <source>
        <dbReference type="EMBL" id="MCH6165242.1"/>
    </source>
</evidence>
<proteinExistence type="inferred from homology"/>
<protein>
    <submittedName>
        <fullName evidence="9">M56 family metallopeptidase</fullName>
    </submittedName>
</protein>
<keyword evidence="7" id="KW-0812">Transmembrane</keyword>
<dbReference type="InterPro" id="IPR052173">
    <property type="entry name" value="Beta-lactam_resp_regulator"/>
</dbReference>
<evidence type="ECO:0000256" key="5">
    <source>
        <dbReference type="ARBA" id="ARBA00023049"/>
    </source>
</evidence>
<dbReference type="PANTHER" id="PTHR34978:SF3">
    <property type="entry name" value="SLR0241 PROTEIN"/>
    <property type="match status" value="1"/>
</dbReference>
<comment type="caution">
    <text evidence="9">The sequence shown here is derived from an EMBL/GenBank/DDBJ whole genome shotgun (WGS) entry which is preliminary data.</text>
</comment>
<evidence type="ECO:0000256" key="7">
    <source>
        <dbReference type="SAM" id="Phobius"/>
    </source>
</evidence>
<evidence type="ECO:0000259" key="8">
    <source>
        <dbReference type="Pfam" id="PF01435"/>
    </source>
</evidence>
<dbReference type="Proteomes" id="UP001299970">
    <property type="component" value="Unassembled WGS sequence"/>
</dbReference>
<dbReference type="EMBL" id="JAKXMK010000004">
    <property type="protein sequence ID" value="MCH6165242.1"/>
    <property type="molecule type" value="Genomic_DNA"/>
</dbReference>
<evidence type="ECO:0000313" key="10">
    <source>
        <dbReference type="Proteomes" id="UP001299970"/>
    </source>
</evidence>
<organism evidence="9 10">
    <name type="scientific">Pseudonocardia alaniniphila</name>
    <dbReference type="NCBI Taxonomy" id="75291"/>
    <lineage>
        <taxon>Bacteria</taxon>
        <taxon>Bacillati</taxon>
        <taxon>Actinomycetota</taxon>
        <taxon>Actinomycetes</taxon>
        <taxon>Pseudonocardiales</taxon>
        <taxon>Pseudonocardiaceae</taxon>
        <taxon>Pseudonocardia</taxon>
    </lineage>
</organism>
<dbReference type="RefSeq" id="WP_241035268.1">
    <property type="nucleotide sequence ID" value="NZ_BAAAJF010000018.1"/>
</dbReference>
<evidence type="ECO:0000256" key="6">
    <source>
        <dbReference type="RuleBase" id="RU003983"/>
    </source>
</evidence>
<sequence>MSLAVCFLAYAVVVMVIGPSLLVRATRSGIAPRLGMAAWIAAMGSVLGSWAAAAGLLGGELMKTSGHLDGAVGGCVTELAAVAGGDRGGIVQAGMAAAASLTAIGIAVVGARVALALHRSRADTRRHAEAALLAARGTPRGPDGALVVDAPHRSVYCLPGRTDTIVITRSALDALNSSQLAAVMAHERAHLTGRHHQLLAFTAALARILPGSRLFTEGACEIARLAELAADDEAARRHGRDSVVDALLSLCAPGVAAPSPLPVPGLGAAKVGVADRVERLLFPPNPARARLAQTAAVAALLLGPAVLAALVFTQAPMCAALI</sequence>
<keyword evidence="3 6" id="KW-0378">Hydrolase</keyword>
<evidence type="ECO:0000256" key="4">
    <source>
        <dbReference type="ARBA" id="ARBA00022833"/>
    </source>
</evidence>
<reference evidence="9 10" key="1">
    <citation type="submission" date="2022-03" db="EMBL/GenBank/DDBJ databases">
        <title>Pseudonocardia alaer sp. nov., a novel actinomycete isolated from reed forest soil.</title>
        <authorList>
            <person name="Wang L."/>
        </authorList>
    </citation>
    <scope>NUCLEOTIDE SEQUENCE [LARGE SCALE GENOMIC DNA]</scope>
    <source>
        <strain evidence="9 10">Y-16303</strain>
    </source>
</reference>